<accession>A0ABU5VXJ4</accession>
<dbReference type="EMBL" id="JAYGJQ010000002">
    <property type="protein sequence ID" value="MEA9357068.1"/>
    <property type="molecule type" value="Genomic_DNA"/>
</dbReference>
<keyword evidence="1" id="KW-0732">Signal</keyword>
<comment type="caution">
    <text evidence="2">The sequence shown here is derived from an EMBL/GenBank/DDBJ whole genome shotgun (WGS) entry which is preliminary data.</text>
</comment>
<evidence type="ECO:0000256" key="1">
    <source>
        <dbReference type="SAM" id="SignalP"/>
    </source>
</evidence>
<feature type="chain" id="PRO_5046630173" evidence="1">
    <location>
        <begin position="21"/>
        <end position="122"/>
    </location>
</feature>
<protein>
    <submittedName>
        <fullName evidence="2">Uncharacterized protein</fullName>
    </submittedName>
</protein>
<evidence type="ECO:0000313" key="2">
    <source>
        <dbReference type="EMBL" id="MEA9357068.1"/>
    </source>
</evidence>
<reference evidence="2 3" key="1">
    <citation type="submission" date="2023-11" db="EMBL/GenBank/DDBJ databases">
        <title>A Novel Polar Bacteriovorax (B. antarcticus) Isolated from the Biocrust in Antarctica.</title>
        <authorList>
            <person name="Mun W."/>
            <person name="Choi S.Y."/>
            <person name="Mitchell R.J."/>
        </authorList>
    </citation>
    <scope>NUCLEOTIDE SEQUENCE [LARGE SCALE GENOMIC DNA]</scope>
    <source>
        <strain evidence="2 3">PP10</strain>
    </source>
</reference>
<keyword evidence="3" id="KW-1185">Reference proteome</keyword>
<sequence length="122" mass="13186">MKKMILAFIALMTIMTSAFAATATDFANTKWVGKDDETKDTLTITIAKDLSWKAVKKEATETKTFSGKTIKVGPIFGGEASAENPVAIVFLVEAGSPKLIIPPFAIVDAETLSFDTFTLHKK</sequence>
<proteinExistence type="predicted"/>
<feature type="signal peptide" evidence="1">
    <location>
        <begin position="1"/>
        <end position="20"/>
    </location>
</feature>
<organism evidence="2 3">
    <name type="scientific">Bacteriovorax antarcticus</name>
    <dbReference type="NCBI Taxonomy" id="3088717"/>
    <lineage>
        <taxon>Bacteria</taxon>
        <taxon>Pseudomonadati</taxon>
        <taxon>Bdellovibrionota</taxon>
        <taxon>Bacteriovoracia</taxon>
        <taxon>Bacteriovoracales</taxon>
        <taxon>Bacteriovoracaceae</taxon>
        <taxon>Bacteriovorax</taxon>
    </lineage>
</organism>
<gene>
    <name evidence="2" type="ORF">SHI21_12660</name>
</gene>
<name>A0ABU5VXJ4_9BACT</name>
<dbReference type="RefSeq" id="WP_323576962.1">
    <property type="nucleotide sequence ID" value="NZ_JAYGJQ010000002.1"/>
</dbReference>
<dbReference type="Proteomes" id="UP001302274">
    <property type="component" value="Unassembled WGS sequence"/>
</dbReference>
<evidence type="ECO:0000313" key="3">
    <source>
        <dbReference type="Proteomes" id="UP001302274"/>
    </source>
</evidence>